<name>A0A1E3X6R9_9BACT</name>
<protein>
    <recommendedName>
        <fullName evidence="4">Lipoprotein</fullName>
    </recommendedName>
</protein>
<sequence>MDIKKLCLSLVVSCMLAFASLSILFTNVANAIEFKPSRKDVNEAVKFGELHSGTDILKTVRLKQAIYGNWPNSDGGFIKSKLIRLSVSAAMNAQMDKKLTEEDINEILKSDELEILGNAREELGAFPKKISIKLKQGDKVIKPKEMRPGIMRRENWTSVYAVFPYSSIDPMAKTKITFRVNSHEREYELDFSKIK</sequence>
<evidence type="ECO:0000256" key="1">
    <source>
        <dbReference type="SAM" id="SignalP"/>
    </source>
</evidence>
<keyword evidence="1" id="KW-0732">Signal</keyword>
<accession>A0A1E3X6R9</accession>
<evidence type="ECO:0008006" key="4">
    <source>
        <dbReference type="Google" id="ProtNLM"/>
    </source>
</evidence>
<reference evidence="2 3" key="1">
    <citation type="submission" date="2016-07" db="EMBL/GenBank/DDBJ databases">
        <title>Draft genome of Scalindua rubra, obtained from a brine-seawater interface in the Red Sea, sheds light on salt adaptation in anammox bacteria.</title>
        <authorList>
            <person name="Speth D.R."/>
            <person name="Lagkouvardos I."/>
            <person name="Wang Y."/>
            <person name="Qian P.-Y."/>
            <person name="Dutilh B.E."/>
            <person name="Jetten M.S."/>
        </authorList>
    </citation>
    <scope>NUCLEOTIDE SEQUENCE [LARGE SCALE GENOMIC DNA]</scope>
    <source>
        <strain evidence="2">BSI-1</strain>
    </source>
</reference>
<comment type="caution">
    <text evidence="2">The sequence shown here is derived from an EMBL/GenBank/DDBJ whole genome shotgun (WGS) entry which is preliminary data.</text>
</comment>
<dbReference type="EMBL" id="MAYW01000126">
    <property type="protein sequence ID" value="ODS31317.1"/>
    <property type="molecule type" value="Genomic_DNA"/>
</dbReference>
<proteinExistence type="predicted"/>
<dbReference type="AlphaFoldDB" id="A0A1E3X6R9"/>
<feature type="chain" id="PRO_5009140048" description="Lipoprotein" evidence="1">
    <location>
        <begin position="32"/>
        <end position="195"/>
    </location>
</feature>
<evidence type="ECO:0000313" key="2">
    <source>
        <dbReference type="EMBL" id="ODS31317.1"/>
    </source>
</evidence>
<evidence type="ECO:0000313" key="3">
    <source>
        <dbReference type="Proteomes" id="UP000094056"/>
    </source>
</evidence>
<dbReference type="Proteomes" id="UP000094056">
    <property type="component" value="Unassembled WGS sequence"/>
</dbReference>
<gene>
    <name evidence="2" type="ORF">SCARUB_03546</name>
</gene>
<organism evidence="2 3">
    <name type="scientific">Candidatus Scalindua rubra</name>
    <dbReference type="NCBI Taxonomy" id="1872076"/>
    <lineage>
        <taxon>Bacteria</taxon>
        <taxon>Pseudomonadati</taxon>
        <taxon>Planctomycetota</taxon>
        <taxon>Candidatus Brocadiia</taxon>
        <taxon>Candidatus Brocadiales</taxon>
        <taxon>Candidatus Scalinduaceae</taxon>
        <taxon>Candidatus Scalindua</taxon>
    </lineage>
</organism>
<feature type="signal peptide" evidence="1">
    <location>
        <begin position="1"/>
        <end position="31"/>
    </location>
</feature>